<keyword evidence="3" id="KW-0238">DNA-binding</keyword>
<dbReference type="PIRSF" id="PIRSF019455">
    <property type="entry name" value="CopR_AtkY"/>
    <property type="match status" value="1"/>
</dbReference>
<dbReference type="InterPro" id="IPR036390">
    <property type="entry name" value="WH_DNA-bd_sf"/>
</dbReference>
<dbReference type="Proteomes" id="UP001057520">
    <property type="component" value="Chromosome"/>
</dbReference>
<name>A0ABY4ZZ79_9CAUL</name>
<accession>A0ABY4ZZ79</accession>
<evidence type="ECO:0000256" key="2">
    <source>
        <dbReference type="ARBA" id="ARBA00023015"/>
    </source>
</evidence>
<dbReference type="Gene3D" id="1.10.4040.10">
    <property type="entry name" value="Penicillinase repressor domain"/>
    <property type="match status" value="1"/>
</dbReference>
<reference evidence="5 6" key="1">
    <citation type="submission" date="2022-04" db="EMBL/GenBank/DDBJ databases">
        <title>Genome sequence of soybean root-associated Caulobacter segnis RL271.</title>
        <authorList>
            <person name="Longley R."/>
            <person name="Bonito G."/>
            <person name="Trigodet F."/>
            <person name="Crosson S."/>
            <person name="Fiebig A."/>
        </authorList>
    </citation>
    <scope>NUCLEOTIDE SEQUENCE [LARGE SCALE GENOMIC DNA]</scope>
    <source>
        <strain evidence="5 6">RL271</strain>
    </source>
</reference>
<proteinExistence type="inferred from homology"/>
<gene>
    <name evidence="5" type="ORF">MZV50_10450</name>
</gene>
<keyword evidence="4" id="KW-0804">Transcription</keyword>
<dbReference type="Gene3D" id="1.10.10.10">
    <property type="entry name" value="Winged helix-like DNA-binding domain superfamily/Winged helix DNA-binding domain"/>
    <property type="match status" value="1"/>
</dbReference>
<dbReference type="InterPro" id="IPR005650">
    <property type="entry name" value="BlaI_family"/>
</dbReference>
<comment type="similarity">
    <text evidence="1">Belongs to the BlaI transcriptional regulatory family.</text>
</comment>
<dbReference type="Pfam" id="PF03965">
    <property type="entry name" value="Penicillinase_R"/>
    <property type="match status" value="1"/>
</dbReference>
<dbReference type="SUPFAM" id="SSF46785">
    <property type="entry name" value="Winged helix' DNA-binding domain"/>
    <property type="match status" value="1"/>
</dbReference>
<keyword evidence="2" id="KW-0805">Transcription regulation</keyword>
<evidence type="ECO:0000256" key="1">
    <source>
        <dbReference type="ARBA" id="ARBA00011046"/>
    </source>
</evidence>
<keyword evidence="6" id="KW-1185">Reference proteome</keyword>
<evidence type="ECO:0000313" key="6">
    <source>
        <dbReference type="Proteomes" id="UP001057520"/>
    </source>
</evidence>
<evidence type="ECO:0000313" key="5">
    <source>
        <dbReference type="EMBL" id="USQ97924.1"/>
    </source>
</evidence>
<organism evidence="5 6">
    <name type="scientific">Caulobacter segnis</name>
    <dbReference type="NCBI Taxonomy" id="88688"/>
    <lineage>
        <taxon>Bacteria</taxon>
        <taxon>Pseudomonadati</taxon>
        <taxon>Pseudomonadota</taxon>
        <taxon>Alphaproteobacteria</taxon>
        <taxon>Caulobacterales</taxon>
        <taxon>Caulobacteraceae</taxon>
        <taxon>Caulobacter</taxon>
    </lineage>
</organism>
<protein>
    <submittedName>
        <fullName evidence="5">BlaI/MecI/CopY family transcriptional regulator</fullName>
    </submittedName>
</protein>
<dbReference type="EMBL" id="CP096040">
    <property type="protein sequence ID" value="USQ97924.1"/>
    <property type="molecule type" value="Genomic_DNA"/>
</dbReference>
<evidence type="ECO:0000256" key="3">
    <source>
        <dbReference type="ARBA" id="ARBA00023125"/>
    </source>
</evidence>
<evidence type="ECO:0000256" key="4">
    <source>
        <dbReference type="ARBA" id="ARBA00023163"/>
    </source>
</evidence>
<dbReference type="InterPro" id="IPR036388">
    <property type="entry name" value="WH-like_DNA-bd_sf"/>
</dbReference>
<sequence>MHITAAEAHVMEALWRRQPLSADDLVAEVGASQQWGEATVKTLINRLLKKKAIKSERAEGKHGYRPLIDRSAYVQAESQGLLDRLFDGQLAPLISHFAQHRPLKADEVARLKKLIDEMGE</sequence>